<dbReference type="SUPFAM" id="SSF52540">
    <property type="entry name" value="P-loop containing nucleoside triphosphate hydrolases"/>
    <property type="match status" value="1"/>
</dbReference>
<organism evidence="1 2">
    <name type="scientific">Stephania japonica</name>
    <dbReference type="NCBI Taxonomy" id="461633"/>
    <lineage>
        <taxon>Eukaryota</taxon>
        <taxon>Viridiplantae</taxon>
        <taxon>Streptophyta</taxon>
        <taxon>Embryophyta</taxon>
        <taxon>Tracheophyta</taxon>
        <taxon>Spermatophyta</taxon>
        <taxon>Magnoliopsida</taxon>
        <taxon>Ranunculales</taxon>
        <taxon>Menispermaceae</taxon>
        <taxon>Menispermoideae</taxon>
        <taxon>Cissampelideae</taxon>
        <taxon>Stephania</taxon>
    </lineage>
</organism>
<keyword evidence="2" id="KW-1185">Reference proteome</keyword>
<dbReference type="GO" id="GO:0003924">
    <property type="term" value="F:GTPase activity"/>
    <property type="evidence" value="ECO:0007669"/>
    <property type="project" value="InterPro"/>
</dbReference>
<gene>
    <name evidence="1" type="ORF">Sjap_002612</name>
</gene>
<sequence>MPPSSRQQQNNPPHLHGKKCKIFDWLCTSKLDGEGEIETDDSMHLVDSIPIGGGAYLVYVERAFADEIGIPFMESSAKSATNVEQAFMAMAAAIKYQVKHVNNDVVDNSDQEWVFNAKVLDTERVYSVVAGTETTTQTGVTRVTAAAKTEMCIDQCGSRSIVHADINKMMKSQCCC</sequence>
<dbReference type="EMBL" id="JBBNAE010000001">
    <property type="protein sequence ID" value="KAK9155132.1"/>
    <property type="molecule type" value="Genomic_DNA"/>
</dbReference>
<dbReference type="Proteomes" id="UP001417504">
    <property type="component" value="Unassembled WGS sequence"/>
</dbReference>
<dbReference type="InterPro" id="IPR027417">
    <property type="entry name" value="P-loop_NTPase"/>
</dbReference>
<dbReference type="InterPro" id="IPR001806">
    <property type="entry name" value="Small_GTPase"/>
</dbReference>
<dbReference type="Pfam" id="PF00071">
    <property type="entry name" value="Ras"/>
    <property type="match status" value="1"/>
</dbReference>
<evidence type="ECO:0000313" key="2">
    <source>
        <dbReference type="Proteomes" id="UP001417504"/>
    </source>
</evidence>
<protein>
    <submittedName>
        <fullName evidence="1">Uncharacterized protein</fullName>
    </submittedName>
</protein>
<dbReference type="Gene3D" id="3.40.50.300">
    <property type="entry name" value="P-loop containing nucleotide triphosphate hydrolases"/>
    <property type="match status" value="1"/>
</dbReference>
<dbReference type="PRINTS" id="PR00449">
    <property type="entry name" value="RASTRNSFRMNG"/>
</dbReference>
<name>A0AAP0KPC1_9MAGN</name>
<proteinExistence type="predicted"/>
<reference evidence="1 2" key="1">
    <citation type="submission" date="2024-01" db="EMBL/GenBank/DDBJ databases">
        <title>Genome assemblies of Stephania.</title>
        <authorList>
            <person name="Yang L."/>
        </authorList>
    </citation>
    <scope>NUCLEOTIDE SEQUENCE [LARGE SCALE GENOMIC DNA]</scope>
    <source>
        <strain evidence="1">QJT</strain>
        <tissue evidence="1">Leaf</tissue>
    </source>
</reference>
<comment type="caution">
    <text evidence="1">The sequence shown here is derived from an EMBL/GenBank/DDBJ whole genome shotgun (WGS) entry which is preliminary data.</text>
</comment>
<dbReference type="GO" id="GO:0005525">
    <property type="term" value="F:GTP binding"/>
    <property type="evidence" value="ECO:0007669"/>
    <property type="project" value="InterPro"/>
</dbReference>
<evidence type="ECO:0000313" key="1">
    <source>
        <dbReference type="EMBL" id="KAK9155132.1"/>
    </source>
</evidence>
<accession>A0AAP0KPC1</accession>
<dbReference type="AlphaFoldDB" id="A0AAP0KPC1"/>